<dbReference type="RefSeq" id="WP_094103581.1">
    <property type="nucleotide sequence ID" value="NZ_MPOH02000016.1"/>
</dbReference>
<sequence length="567" mass="61386">MRLPPPDRTLSPRTGYTRAHWEAAADALLAAVEPYATEDRALYHLPGDRESWSGRLSDGLEGYARTLLLAAFRRDETALERYADGLAAGVLGAWPRIEDRGQPLVEAASIALALRLTRPLLWDRLDDAVRQRAADWLADALTAEPWPCNWELFPVTVGGFLHAVDHESDTARKAVDRGLERIEQWYVGDGWYTDGAGRAFDYYNGWAMHLYPVLHAWLDDDPRLLELYGGRLSRHLTDYARLFGADGAPMRQGRSLTYRFATTVPLWLGALTGHTPLPPGETRRLASGALRYFLRRGAVDERGLLSLGWHGPDPDVLQGYSGPASPYWAAKAFLGLLLPPEHEVWTAVEEPAPVERTDAVTPLSAPNWLLQATRSDGLVRLHNHGSEDVRYDPHYTRLAYSTATAPSPSYDNSVVVGDDPGRTGIEPLGVGDGWAASRHTSGGGTRVTSVVLARGAAEVRVHGVAGAEPGTPVRVTGWAAREDGVRAELLPVAGLDGSLAGVTGDGDSLFVALARLTGETDPVPLEELVSVRTVDGIVQVRWSGGPEVRVHLSSDGVRVTGAAGTDG</sequence>
<dbReference type="STRING" id="114686.BM536_025950"/>
<dbReference type="PANTHER" id="PTHR35339:SF4">
    <property type="entry name" value="LINALOOL DEHYDRATASE_ISOMERASE DOMAIN-CONTAINING PROTEIN"/>
    <property type="match status" value="1"/>
</dbReference>
<dbReference type="OrthoDB" id="9813465at2"/>
<comment type="caution">
    <text evidence="2">The sequence shown here is derived from an EMBL/GenBank/DDBJ whole genome shotgun (WGS) entry which is preliminary data.</text>
</comment>
<protein>
    <recommendedName>
        <fullName evidence="1">DUF2264 domain-containing protein</fullName>
    </recommendedName>
</protein>
<dbReference type="PIRSF" id="PIRSF014753">
    <property type="entry name" value="UCP014753"/>
    <property type="match status" value="1"/>
</dbReference>
<dbReference type="EMBL" id="MPOH02000016">
    <property type="protein sequence ID" value="OQD53721.1"/>
    <property type="molecule type" value="Genomic_DNA"/>
</dbReference>
<dbReference type="AlphaFoldDB" id="A0A1V6MMM0"/>
<dbReference type="PANTHER" id="PTHR35339">
    <property type="entry name" value="LINALOOL DEHYDRATASE_ISOMERASE DOMAIN-CONTAINING PROTEIN"/>
    <property type="match status" value="1"/>
</dbReference>
<evidence type="ECO:0000259" key="1">
    <source>
        <dbReference type="Pfam" id="PF10022"/>
    </source>
</evidence>
<feature type="domain" description="DUF2264" evidence="1">
    <location>
        <begin position="17"/>
        <end position="351"/>
    </location>
</feature>
<gene>
    <name evidence="2" type="ORF">BM536_025950</name>
</gene>
<reference evidence="3" key="1">
    <citation type="submission" date="2016-11" db="EMBL/GenBank/DDBJ databases">
        <authorList>
            <person name="Schniete J.K."/>
            <person name="Salih T."/>
            <person name="Algora Gallardo L."/>
            <person name="Martinez Fernandez S."/>
            <person name="Herron P.R."/>
        </authorList>
    </citation>
    <scope>NUCLEOTIDE SEQUENCE [LARGE SCALE GENOMIC DNA]</scope>
    <source>
        <strain evidence="3">DSM 41896</strain>
    </source>
</reference>
<evidence type="ECO:0000313" key="3">
    <source>
        <dbReference type="Proteomes" id="UP000184286"/>
    </source>
</evidence>
<accession>A0A1V6MMM0</accession>
<dbReference type="Proteomes" id="UP000184286">
    <property type="component" value="Unassembled WGS sequence"/>
</dbReference>
<reference evidence="2 3" key="2">
    <citation type="submission" date="2017-02" db="EMBL/GenBank/DDBJ databases">
        <title>Draft genome sequence of Streptomyces phaeoluteigriseus type strain DSM41896.</title>
        <authorList>
            <person name="Salih T.S."/>
            <person name="Algora Gallardo L."/>
            <person name="Melo Santos T."/>
            <person name="Filgueira Martinez S."/>
            <person name="Herron P.R."/>
        </authorList>
    </citation>
    <scope>NUCLEOTIDE SEQUENCE [LARGE SCALE GENOMIC DNA]</scope>
    <source>
        <strain evidence="2 3">DSM 41896</strain>
    </source>
</reference>
<dbReference type="InterPro" id="IPR016624">
    <property type="entry name" value="UCP014753"/>
</dbReference>
<evidence type="ECO:0000313" key="2">
    <source>
        <dbReference type="EMBL" id="OQD53721.1"/>
    </source>
</evidence>
<proteinExistence type="predicted"/>
<organism evidence="2 3">
    <name type="scientific">Streptomyces phaeoluteigriseus</name>
    <dbReference type="NCBI Taxonomy" id="114686"/>
    <lineage>
        <taxon>Bacteria</taxon>
        <taxon>Bacillati</taxon>
        <taxon>Actinomycetota</taxon>
        <taxon>Actinomycetes</taxon>
        <taxon>Kitasatosporales</taxon>
        <taxon>Streptomycetaceae</taxon>
        <taxon>Streptomyces</taxon>
        <taxon>Streptomyces aurantiacus group</taxon>
    </lineage>
</organism>
<dbReference type="Pfam" id="PF10022">
    <property type="entry name" value="DUF2264"/>
    <property type="match status" value="1"/>
</dbReference>
<name>A0A1V6MMM0_9ACTN</name>
<dbReference type="InterPro" id="IPR049349">
    <property type="entry name" value="DUF2264_N"/>
</dbReference>